<protein>
    <submittedName>
        <fullName evidence="1">Uncharacterized protein</fullName>
    </submittedName>
</protein>
<evidence type="ECO:0000313" key="2">
    <source>
        <dbReference type="Proteomes" id="UP000228503"/>
    </source>
</evidence>
<evidence type="ECO:0000313" key="1">
    <source>
        <dbReference type="EMBL" id="PIZ62452.1"/>
    </source>
</evidence>
<dbReference type="AlphaFoldDB" id="A0A2M7TXU4"/>
<gene>
    <name evidence="1" type="ORF">COY16_04375</name>
</gene>
<dbReference type="Proteomes" id="UP000228503">
    <property type="component" value="Unassembled WGS sequence"/>
</dbReference>
<dbReference type="EMBL" id="PFOB01000055">
    <property type="protein sequence ID" value="PIZ62452.1"/>
    <property type="molecule type" value="Genomic_DNA"/>
</dbReference>
<sequence>MMNLQVLKRNGSYGEHIERSKNYVLLKFYQTYKIKRKINQYKYAKNTQIISKITNNRNIQLYKLIYVKYIHL</sequence>
<name>A0A2M7TXU4_9BACT</name>
<organism evidence="1 2">
    <name type="scientific">Candidatus Roizmanbacteria bacterium CG_4_10_14_0_2_um_filter_39_13</name>
    <dbReference type="NCBI Taxonomy" id="1974825"/>
    <lineage>
        <taxon>Bacteria</taxon>
        <taxon>Candidatus Roizmaniibacteriota</taxon>
    </lineage>
</organism>
<reference evidence="2" key="1">
    <citation type="submission" date="2017-09" db="EMBL/GenBank/DDBJ databases">
        <title>Depth-based differentiation of microbial function through sediment-hosted aquifers and enrichment of novel symbionts in the deep terrestrial subsurface.</title>
        <authorList>
            <person name="Probst A.J."/>
            <person name="Ladd B."/>
            <person name="Jarett J.K."/>
            <person name="Geller-Mcgrath D.E."/>
            <person name="Sieber C.M.K."/>
            <person name="Emerson J.B."/>
            <person name="Anantharaman K."/>
            <person name="Thomas B.C."/>
            <person name="Malmstrom R."/>
            <person name="Stieglmeier M."/>
            <person name="Klingl A."/>
            <person name="Woyke T."/>
            <person name="Ryan C.M."/>
            <person name="Banfield J.F."/>
        </authorList>
    </citation>
    <scope>NUCLEOTIDE SEQUENCE [LARGE SCALE GENOMIC DNA]</scope>
</reference>
<accession>A0A2M7TXU4</accession>
<comment type="caution">
    <text evidence="1">The sequence shown here is derived from an EMBL/GenBank/DDBJ whole genome shotgun (WGS) entry which is preliminary data.</text>
</comment>
<proteinExistence type="predicted"/>